<dbReference type="AlphaFoldDB" id="A0A191V7U6"/>
<gene>
    <name evidence="1" type="ORF">Spa2297_31320</name>
</gene>
<organism evidence="1 2">
    <name type="scientific">Streptomyces parvulus</name>
    <dbReference type="NCBI Taxonomy" id="146923"/>
    <lineage>
        <taxon>Bacteria</taxon>
        <taxon>Bacillati</taxon>
        <taxon>Actinomycetota</taxon>
        <taxon>Actinomycetes</taxon>
        <taxon>Kitasatosporales</taxon>
        <taxon>Streptomycetaceae</taxon>
        <taxon>Streptomyces</taxon>
    </lineage>
</organism>
<name>A0A191V7U6_9ACTN</name>
<dbReference type="Proteomes" id="UP000078468">
    <property type="component" value="Chromosome"/>
</dbReference>
<dbReference type="InterPro" id="IPR002645">
    <property type="entry name" value="STAS_dom"/>
</dbReference>
<evidence type="ECO:0000313" key="2">
    <source>
        <dbReference type="Proteomes" id="UP000078468"/>
    </source>
</evidence>
<dbReference type="RefSeq" id="WP_064731419.1">
    <property type="nucleotide sequence ID" value="NZ_BMRX01000004.1"/>
</dbReference>
<protein>
    <submittedName>
        <fullName evidence="1">Uncharacterized protein</fullName>
    </submittedName>
</protein>
<dbReference type="PROSITE" id="PS50801">
    <property type="entry name" value="STAS"/>
    <property type="match status" value="1"/>
</dbReference>
<dbReference type="KEGG" id="spav:Spa2297_31320"/>
<dbReference type="InterPro" id="IPR058548">
    <property type="entry name" value="MlaB-like_STAS"/>
</dbReference>
<accession>A0A191V7U6</accession>
<evidence type="ECO:0000313" key="1">
    <source>
        <dbReference type="EMBL" id="ANJ11091.1"/>
    </source>
</evidence>
<dbReference type="GeneID" id="91309407"/>
<dbReference type="EMBL" id="CP015866">
    <property type="protein sequence ID" value="ANJ11091.1"/>
    <property type="molecule type" value="Genomic_DNA"/>
</dbReference>
<dbReference type="InterPro" id="IPR036513">
    <property type="entry name" value="STAS_dom_sf"/>
</dbReference>
<dbReference type="Pfam" id="PF13466">
    <property type="entry name" value="STAS_2"/>
    <property type="match status" value="1"/>
</dbReference>
<proteinExistence type="predicted"/>
<dbReference type="CDD" id="cd07043">
    <property type="entry name" value="STAS_anti-anti-sigma_factors"/>
    <property type="match status" value="1"/>
</dbReference>
<reference evidence="1 2" key="1">
    <citation type="submission" date="2016-05" db="EMBL/GenBank/DDBJ databases">
        <title>Non-Contiguous Finished Genome Sequence of Streptomyces parvulus 2297 Integrated Site-Specifically with Actinophage R4.</title>
        <authorList>
            <person name="Nishizawa T."/>
            <person name="Miura T."/>
            <person name="Harada C."/>
            <person name="Guo Y."/>
            <person name="Narisawa K."/>
            <person name="Ohta H."/>
            <person name="Takahashi H."/>
            <person name="Shirai M."/>
        </authorList>
    </citation>
    <scope>NUCLEOTIDE SEQUENCE [LARGE SCALE GENOMIC DNA]</scope>
    <source>
        <strain evidence="1 2">2297</strain>
    </source>
</reference>
<dbReference type="SUPFAM" id="SSF52091">
    <property type="entry name" value="SpoIIaa-like"/>
    <property type="match status" value="1"/>
</dbReference>
<sequence length="112" mass="11719">MSIPVTIDGDRAVISPRGAIDQDTRPGLSTAADSLPASVTSVTWDLREVVFMDSAGLHLLEDQHRTALGRGGSITLAGPQTQPLHLLRLAAQMYPAGPWSPLLAGLPPTDAA</sequence>
<dbReference type="Gene3D" id="3.30.750.24">
    <property type="entry name" value="STAS domain"/>
    <property type="match status" value="1"/>
</dbReference>